<dbReference type="InterPro" id="IPR043502">
    <property type="entry name" value="DNA/RNA_pol_sf"/>
</dbReference>
<reference evidence="8 9" key="1">
    <citation type="submission" date="2024-09" db="EMBL/GenBank/DDBJ databases">
        <title>Chromosome-scale assembly of Riccia fluitans.</title>
        <authorList>
            <person name="Paukszto L."/>
            <person name="Sawicki J."/>
            <person name="Karawczyk K."/>
            <person name="Piernik-Szablinska J."/>
            <person name="Szczecinska M."/>
            <person name="Mazdziarz M."/>
        </authorList>
    </citation>
    <scope>NUCLEOTIDE SEQUENCE [LARGE SCALE GENOMIC DNA]</scope>
    <source>
        <strain evidence="8">Rf_01</strain>
        <tissue evidence="8">Aerial parts of the thallus</tissue>
    </source>
</reference>
<dbReference type="InterPro" id="IPR041373">
    <property type="entry name" value="RT_RNaseH"/>
</dbReference>
<proteinExistence type="predicted"/>
<dbReference type="CDD" id="cd09274">
    <property type="entry name" value="RNase_HI_RT_Ty3"/>
    <property type="match status" value="1"/>
</dbReference>
<dbReference type="FunFam" id="3.10.20.370:FF:000001">
    <property type="entry name" value="Retrovirus-related Pol polyprotein from transposon 17.6-like protein"/>
    <property type="match status" value="1"/>
</dbReference>
<name>A0ABD1YAW5_9MARC</name>
<dbReference type="GO" id="GO:0004519">
    <property type="term" value="F:endonuclease activity"/>
    <property type="evidence" value="ECO:0007669"/>
    <property type="project" value="UniProtKB-KW"/>
</dbReference>
<evidence type="ECO:0000313" key="9">
    <source>
        <dbReference type="Proteomes" id="UP001605036"/>
    </source>
</evidence>
<evidence type="ECO:0000256" key="3">
    <source>
        <dbReference type="ARBA" id="ARBA00022722"/>
    </source>
</evidence>
<accession>A0ABD1YAW5</accession>
<comment type="caution">
    <text evidence="8">The sequence shown here is derived from an EMBL/GenBank/DDBJ whole genome shotgun (WGS) entry which is preliminary data.</text>
</comment>
<dbReference type="Gene3D" id="3.10.20.370">
    <property type="match status" value="1"/>
</dbReference>
<keyword evidence="4" id="KW-0255">Endonuclease</keyword>
<evidence type="ECO:0000259" key="7">
    <source>
        <dbReference type="Pfam" id="PF17917"/>
    </source>
</evidence>
<dbReference type="GO" id="GO:0016787">
    <property type="term" value="F:hydrolase activity"/>
    <property type="evidence" value="ECO:0007669"/>
    <property type="project" value="UniProtKB-KW"/>
</dbReference>
<evidence type="ECO:0000256" key="4">
    <source>
        <dbReference type="ARBA" id="ARBA00022759"/>
    </source>
</evidence>
<dbReference type="PANTHER" id="PTHR34072">
    <property type="entry name" value="ENZYMATIC POLYPROTEIN-RELATED"/>
    <property type="match status" value="1"/>
</dbReference>
<organism evidence="8 9">
    <name type="scientific">Riccia fluitans</name>
    <dbReference type="NCBI Taxonomy" id="41844"/>
    <lineage>
        <taxon>Eukaryota</taxon>
        <taxon>Viridiplantae</taxon>
        <taxon>Streptophyta</taxon>
        <taxon>Embryophyta</taxon>
        <taxon>Marchantiophyta</taxon>
        <taxon>Marchantiopsida</taxon>
        <taxon>Marchantiidae</taxon>
        <taxon>Marchantiales</taxon>
        <taxon>Ricciaceae</taxon>
        <taxon>Riccia</taxon>
    </lineage>
</organism>
<dbReference type="Proteomes" id="UP001605036">
    <property type="component" value="Unassembled WGS sequence"/>
</dbReference>
<dbReference type="AlphaFoldDB" id="A0ABD1YAW5"/>
<keyword evidence="6" id="KW-0695">RNA-directed DNA polymerase</keyword>
<evidence type="ECO:0000256" key="2">
    <source>
        <dbReference type="ARBA" id="ARBA00022695"/>
    </source>
</evidence>
<gene>
    <name evidence="8" type="ORF">R1flu_003880</name>
</gene>
<keyword evidence="9" id="KW-1185">Reference proteome</keyword>
<protein>
    <recommendedName>
        <fullName evidence="7">Reverse transcriptase RNase H-like domain-containing protein</fullName>
    </recommendedName>
</protein>
<dbReference type="Pfam" id="PF17917">
    <property type="entry name" value="RT_RNaseH"/>
    <property type="match status" value="1"/>
</dbReference>
<keyword evidence="2" id="KW-0548">Nucleotidyltransferase</keyword>
<evidence type="ECO:0000256" key="5">
    <source>
        <dbReference type="ARBA" id="ARBA00022801"/>
    </source>
</evidence>
<keyword evidence="1" id="KW-0808">Transferase</keyword>
<keyword evidence="5" id="KW-0378">Hydrolase</keyword>
<evidence type="ECO:0000256" key="1">
    <source>
        <dbReference type="ARBA" id="ARBA00022679"/>
    </source>
</evidence>
<dbReference type="GO" id="GO:0003964">
    <property type="term" value="F:RNA-directed DNA polymerase activity"/>
    <property type="evidence" value="ECO:0007669"/>
    <property type="project" value="UniProtKB-KW"/>
</dbReference>
<sequence>MPSHVRITQTCVGVLINSGCSGLEQPFHVHTDASAFAIGAILAQPGEDDRDHSIAYISRKLIPAECNYTAMEWEMLAIVWVASKFDHHLKANKVKFIIDHRTIVDLVQKPNPAKRLARWTLALQELDFEVLYNPGKQHVVPDMLSRMSHILERFTTLLNSWEDKFSDEPPAV</sequence>
<evidence type="ECO:0000256" key="6">
    <source>
        <dbReference type="ARBA" id="ARBA00022918"/>
    </source>
</evidence>
<feature type="domain" description="Reverse transcriptase RNase H-like" evidence="7">
    <location>
        <begin position="24"/>
        <end position="125"/>
    </location>
</feature>
<dbReference type="EMBL" id="JBHFFA010000006">
    <property type="protein sequence ID" value="KAL2623675.1"/>
    <property type="molecule type" value="Genomic_DNA"/>
</dbReference>
<evidence type="ECO:0000313" key="8">
    <source>
        <dbReference type="EMBL" id="KAL2623675.1"/>
    </source>
</evidence>
<keyword evidence="3" id="KW-0540">Nuclease</keyword>
<dbReference type="SUPFAM" id="SSF56672">
    <property type="entry name" value="DNA/RNA polymerases"/>
    <property type="match status" value="1"/>
</dbReference>